<dbReference type="RefSeq" id="WP_168060210.1">
    <property type="nucleotide sequence ID" value="NZ_VTOW01000002.1"/>
</dbReference>
<proteinExistence type="predicted"/>
<dbReference type="InterPro" id="IPR027417">
    <property type="entry name" value="P-loop_NTPase"/>
</dbReference>
<dbReference type="Proteomes" id="UP000534783">
    <property type="component" value="Unassembled WGS sequence"/>
</dbReference>
<name>A0A7X6DQP7_9BACT</name>
<dbReference type="AlphaFoldDB" id="A0A7X6DQP7"/>
<dbReference type="InterPro" id="IPR017871">
    <property type="entry name" value="ABC_transporter-like_CS"/>
</dbReference>
<evidence type="ECO:0000259" key="4">
    <source>
        <dbReference type="PROSITE" id="PS50893"/>
    </source>
</evidence>
<evidence type="ECO:0000313" key="5">
    <source>
        <dbReference type="EMBL" id="NKE71512.1"/>
    </source>
</evidence>
<dbReference type="SMART" id="SM00382">
    <property type="entry name" value="AAA"/>
    <property type="match status" value="1"/>
</dbReference>
<evidence type="ECO:0000313" key="6">
    <source>
        <dbReference type="Proteomes" id="UP000534783"/>
    </source>
</evidence>
<keyword evidence="6" id="KW-1185">Reference proteome</keyword>
<evidence type="ECO:0000256" key="2">
    <source>
        <dbReference type="ARBA" id="ARBA00022741"/>
    </source>
</evidence>
<dbReference type="GO" id="GO:0005524">
    <property type="term" value="F:ATP binding"/>
    <property type="evidence" value="ECO:0007669"/>
    <property type="project" value="UniProtKB-KW"/>
</dbReference>
<dbReference type="InterPro" id="IPR003439">
    <property type="entry name" value="ABC_transporter-like_ATP-bd"/>
</dbReference>
<dbReference type="GO" id="GO:0016887">
    <property type="term" value="F:ATP hydrolysis activity"/>
    <property type="evidence" value="ECO:0007669"/>
    <property type="project" value="InterPro"/>
</dbReference>
<protein>
    <submittedName>
        <fullName evidence="5">Metal ABC transporter ATP-binding protein</fullName>
    </submittedName>
</protein>
<gene>
    <name evidence="5" type="ORF">MNODULE_12250</name>
</gene>
<dbReference type="InterPro" id="IPR003593">
    <property type="entry name" value="AAA+_ATPase"/>
</dbReference>
<dbReference type="PANTHER" id="PTHR42734">
    <property type="entry name" value="METAL TRANSPORT SYSTEM ATP-BINDING PROTEIN TM_0124-RELATED"/>
    <property type="match status" value="1"/>
</dbReference>
<organism evidence="5 6">
    <name type="scientific">Candidatus Manganitrophus noduliformans</name>
    <dbReference type="NCBI Taxonomy" id="2606439"/>
    <lineage>
        <taxon>Bacteria</taxon>
        <taxon>Pseudomonadati</taxon>
        <taxon>Nitrospirota</taxon>
        <taxon>Nitrospiria</taxon>
        <taxon>Candidatus Troglogloeales</taxon>
        <taxon>Candidatus Manganitrophaceae</taxon>
        <taxon>Candidatus Manganitrophus</taxon>
    </lineage>
</organism>
<evidence type="ECO:0000256" key="3">
    <source>
        <dbReference type="ARBA" id="ARBA00022840"/>
    </source>
</evidence>
<comment type="caution">
    <text evidence="5">The sequence shown here is derived from an EMBL/GenBank/DDBJ whole genome shotgun (WGS) entry which is preliminary data.</text>
</comment>
<keyword evidence="3 5" id="KW-0067">ATP-binding</keyword>
<accession>A0A7X6DQP7</accession>
<dbReference type="InterPro" id="IPR050153">
    <property type="entry name" value="Metal_Ion_Import_ABC"/>
</dbReference>
<dbReference type="FunFam" id="3.40.50.300:FF:000134">
    <property type="entry name" value="Iron-enterobactin ABC transporter ATP-binding protein"/>
    <property type="match status" value="1"/>
</dbReference>
<keyword evidence="2" id="KW-0547">Nucleotide-binding</keyword>
<dbReference type="EMBL" id="VTOW01000002">
    <property type="protein sequence ID" value="NKE71512.1"/>
    <property type="molecule type" value="Genomic_DNA"/>
</dbReference>
<dbReference type="CDD" id="cd03235">
    <property type="entry name" value="ABC_Metallic_Cations"/>
    <property type="match status" value="1"/>
</dbReference>
<dbReference type="Gene3D" id="3.40.50.300">
    <property type="entry name" value="P-loop containing nucleotide triphosphate hydrolases"/>
    <property type="match status" value="1"/>
</dbReference>
<evidence type="ECO:0000256" key="1">
    <source>
        <dbReference type="ARBA" id="ARBA00022448"/>
    </source>
</evidence>
<dbReference type="PROSITE" id="PS00211">
    <property type="entry name" value="ABC_TRANSPORTER_1"/>
    <property type="match status" value="1"/>
</dbReference>
<reference evidence="5 6" key="1">
    <citation type="journal article" date="2020" name="Nature">
        <title>Bacterial chemolithoautotrophy via manganese oxidation.</title>
        <authorList>
            <person name="Yu H."/>
            <person name="Leadbetter J.R."/>
        </authorList>
    </citation>
    <scope>NUCLEOTIDE SEQUENCE [LARGE SCALE GENOMIC DNA]</scope>
    <source>
        <strain evidence="5 6">Mn-1</strain>
    </source>
</reference>
<dbReference type="PROSITE" id="PS50893">
    <property type="entry name" value="ABC_TRANSPORTER_2"/>
    <property type="match status" value="1"/>
</dbReference>
<dbReference type="Pfam" id="PF00005">
    <property type="entry name" value="ABC_tran"/>
    <property type="match status" value="1"/>
</dbReference>
<feature type="domain" description="ABC transporter" evidence="4">
    <location>
        <begin position="20"/>
        <end position="256"/>
    </location>
</feature>
<keyword evidence="1" id="KW-0813">Transport</keyword>
<dbReference type="SUPFAM" id="SSF52540">
    <property type="entry name" value="P-loop containing nucleoside triphosphate hydrolases"/>
    <property type="match status" value="1"/>
</dbReference>
<sequence>MAHPALKTVPTPHTAAKPIIHFVRATFAFANRIAMEEITLDIMEGEFAGVIGPNGSGKTTFLKAILGLVHPVSGSVQIFDCECHALRCEHRARIGYLPQKELIDPHYPITAWEVVMMGRYAAIGLFRRPAKADREIVFESLQAVGVEPLKDLPFGSLSGGQQQRVLIARALAQRPQILLLDEPTTGIDAAAQHHLIDLIRSLHQNYGLTIVFVTHDINIISPVVDSLILLKTRLYGKGPPRDILKQEILSGVYGKETLLAEREKGPYVIMSDHHHH</sequence>